<protein>
    <submittedName>
        <fullName evidence="2">Uncharacterized protein</fullName>
    </submittedName>
</protein>
<evidence type="ECO:0000256" key="1">
    <source>
        <dbReference type="SAM" id="MobiDB-lite"/>
    </source>
</evidence>
<organism evidence="2 3">
    <name type="scientific">Dipteronia dyeriana</name>
    <dbReference type="NCBI Taxonomy" id="168575"/>
    <lineage>
        <taxon>Eukaryota</taxon>
        <taxon>Viridiplantae</taxon>
        <taxon>Streptophyta</taxon>
        <taxon>Embryophyta</taxon>
        <taxon>Tracheophyta</taxon>
        <taxon>Spermatophyta</taxon>
        <taxon>Magnoliopsida</taxon>
        <taxon>eudicotyledons</taxon>
        <taxon>Gunneridae</taxon>
        <taxon>Pentapetalae</taxon>
        <taxon>rosids</taxon>
        <taxon>malvids</taxon>
        <taxon>Sapindales</taxon>
        <taxon>Sapindaceae</taxon>
        <taxon>Hippocastanoideae</taxon>
        <taxon>Acereae</taxon>
        <taxon>Dipteronia</taxon>
    </lineage>
</organism>
<feature type="region of interest" description="Disordered" evidence="1">
    <location>
        <begin position="129"/>
        <end position="148"/>
    </location>
</feature>
<keyword evidence="3" id="KW-1185">Reference proteome</keyword>
<dbReference type="AlphaFoldDB" id="A0AAD9X9D0"/>
<dbReference type="EMBL" id="JANJYI010000003">
    <property type="protein sequence ID" value="KAK2655142.1"/>
    <property type="molecule type" value="Genomic_DNA"/>
</dbReference>
<comment type="caution">
    <text evidence="2">The sequence shown here is derived from an EMBL/GenBank/DDBJ whole genome shotgun (WGS) entry which is preliminary data.</text>
</comment>
<dbReference type="Proteomes" id="UP001280121">
    <property type="component" value="Unassembled WGS sequence"/>
</dbReference>
<sequence length="167" mass="18723">MSEKFDGDTAGLEKVEPLSENVVGESFLEQIAGSPVVSEKVDGDMVVEEKVNTSLEKVIGEACALVQPCTDNITVQQPINVDKYPSPVTNVDFPNPTLSVIFMVTPDPNMCYKNNDQKRGQKWSRFLGSPYVDPMQKKKKKSQDSGENLNDGYIRFMSYLKKKYQTM</sequence>
<reference evidence="2" key="1">
    <citation type="journal article" date="2023" name="Plant J.">
        <title>Genome sequences and population genomics provide insights into the demographic history, inbreeding, and mutation load of two 'living fossil' tree species of Dipteronia.</title>
        <authorList>
            <person name="Feng Y."/>
            <person name="Comes H.P."/>
            <person name="Chen J."/>
            <person name="Zhu S."/>
            <person name="Lu R."/>
            <person name="Zhang X."/>
            <person name="Li P."/>
            <person name="Qiu J."/>
            <person name="Olsen K.M."/>
            <person name="Qiu Y."/>
        </authorList>
    </citation>
    <scope>NUCLEOTIDE SEQUENCE</scope>
    <source>
        <strain evidence="2">KIB01</strain>
    </source>
</reference>
<evidence type="ECO:0000313" key="3">
    <source>
        <dbReference type="Proteomes" id="UP001280121"/>
    </source>
</evidence>
<name>A0AAD9X9D0_9ROSI</name>
<gene>
    <name evidence="2" type="ORF">Ddye_008194</name>
</gene>
<accession>A0AAD9X9D0</accession>
<evidence type="ECO:0000313" key="2">
    <source>
        <dbReference type="EMBL" id="KAK2655142.1"/>
    </source>
</evidence>
<proteinExistence type="predicted"/>